<name>A0A8H6AP56_9HELO</name>
<dbReference type="Proteomes" id="UP000531561">
    <property type="component" value="Unassembled WGS sequence"/>
</dbReference>
<evidence type="ECO:0000313" key="1">
    <source>
        <dbReference type="EMBL" id="KAF5870820.1"/>
    </source>
</evidence>
<reference evidence="1 2" key="1">
    <citation type="journal article" date="2020" name="Phytopathology">
        <title>A high-quality genome resource of Botrytis fragariae, a new and rapidly spreading fungal pathogen causing strawberry gray mold in the U.S.A.</title>
        <authorList>
            <person name="Wu Y."/>
            <person name="Saski C.A."/>
            <person name="Schnabel G."/>
            <person name="Xiao S."/>
            <person name="Hu M."/>
        </authorList>
    </citation>
    <scope>NUCLEOTIDE SEQUENCE [LARGE SCALE GENOMIC DNA]</scope>
    <source>
        <strain evidence="1 2">BVB16</strain>
    </source>
</reference>
<evidence type="ECO:0000313" key="2">
    <source>
        <dbReference type="Proteomes" id="UP000531561"/>
    </source>
</evidence>
<comment type="caution">
    <text evidence="1">The sequence shown here is derived from an EMBL/GenBank/DDBJ whole genome shotgun (WGS) entry which is preliminary data.</text>
</comment>
<dbReference type="GeneID" id="59263409"/>
<proteinExistence type="predicted"/>
<gene>
    <name evidence="1" type="ORF">Bfra_009374</name>
</gene>
<dbReference type="RefSeq" id="XP_037189767.1">
    <property type="nucleotide sequence ID" value="XM_037339717.1"/>
</dbReference>
<dbReference type="OrthoDB" id="3437405at2759"/>
<sequence length="627" mass="70778">MSPAPLEPLLAAGAPPMRTRKGWCTCGCCSKVFLTMILAIVLSMYLALPSLPPTPPGHVAVISPFEIHTVTDFLAAAKSGIMPGNRKTEQPLMPEEVVKYLSTSYVEWAPEPLKTQLGSESVSATLSTAPPLARIMMAASGMSDILRAALDSLSIERNMDMVKKRVWHGMSPIPPARWESMGLSKSENIDAALSQIQLIVGVFEYLHTPRVQGRLRDIYNHMWFEFDILQDVLDALEVSSGRSKPVYNLPALWQEYIQSYLFENMALQSRSFIFSNLLPLYNATLSQFSNQPRSIFGEAEINLIPQHHIRVLNSILDLYIETEFHVVPHTVGFVYRHEPETVTGLLSDDESSWKRNNAIYESIQTARREDFQIDYQQKIQETAEMRMANDKHSSFGPNQEALQPIWDILDRADAHQIAQPQILNPSRVEEDWVRELSSGDKFGYVIYKMSKGQSEEEWKNFLARLESGLDSGWEGMVGVENVRQKATLHWIEGLDESIFDDDFADAREHFQNMVASQSIPANLSTTTFLVIDSASFLSFSSKPGSSNRGFLNVVSADFDPTSNLIEGYNGAFKIIDQLVWTELYPLVEHFHCASLDAFWTLARNHPSELYIGATTEIQRRAWNFLNN</sequence>
<protein>
    <submittedName>
        <fullName evidence="1">Uncharacterized protein</fullName>
    </submittedName>
</protein>
<organism evidence="1 2">
    <name type="scientific">Botrytis fragariae</name>
    <dbReference type="NCBI Taxonomy" id="1964551"/>
    <lineage>
        <taxon>Eukaryota</taxon>
        <taxon>Fungi</taxon>
        <taxon>Dikarya</taxon>
        <taxon>Ascomycota</taxon>
        <taxon>Pezizomycotina</taxon>
        <taxon>Leotiomycetes</taxon>
        <taxon>Helotiales</taxon>
        <taxon>Sclerotiniaceae</taxon>
        <taxon>Botrytis</taxon>
    </lineage>
</organism>
<dbReference type="EMBL" id="JABFCT010000013">
    <property type="protein sequence ID" value="KAF5870820.1"/>
    <property type="molecule type" value="Genomic_DNA"/>
</dbReference>
<dbReference type="AlphaFoldDB" id="A0A8H6AP56"/>
<accession>A0A8H6AP56</accession>
<keyword evidence="2" id="KW-1185">Reference proteome</keyword>